<dbReference type="SUPFAM" id="SSF55961">
    <property type="entry name" value="Bet v1-like"/>
    <property type="match status" value="1"/>
</dbReference>
<organism evidence="3 4">
    <name type="scientific">Phnomibacter ginsenosidimutans</name>
    <dbReference type="NCBI Taxonomy" id="2676868"/>
    <lineage>
        <taxon>Bacteria</taxon>
        <taxon>Pseudomonadati</taxon>
        <taxon>Bacteroidota</taxon>
        <taxon>Chitinophagia</taxon>
        <taxon>Chitinophagales</taxon>
        <taxon>Chitinophagaceae</taxon>
        <taxon>Phnomibacter</taxon>
    </lineage>
</organism>
<dbReference type="CDD" id="cd07814">
    <property type="entry name" value="SRPBCC_CalC_Aha1-like"/>
    <property type="match status" value="1"/>
</dbReference>
<protein>
    <recommendedName>
        <fullName evidence="2">Activator of Hsp90 ATPase homologue 1/2-like C-terminal domain-containing protein</fullName>
    </recommendedName>
</protein>
<sequence>MMVKAQIIIERSSTEVLLAFLHTQHTQAWWYGCHTFADVAAGYISWQWRHEDGRFQYISSGEIQQYEPGLFLQLRNMWQYDFEKANPLGPVDLLIECTPQSGHTLLHIHHGPFAANTAEWQAYAAAVETGWQQVLPQLKQYLERATV</sequence>
<dbReference type="InterPro" id="IPR023393">
    <property type="entry name" value="START-like_dom_sf"/>
</dbReference>
<dbReference type="InterPro" id="IPR013538">
    <property type="entry name" value="ASHA1/2-like_C"/>
</dbReference>
<evidence type="ECO:0000256" key="1">
    <source>
        <dbReference type="ARBA" id="ARBA00006817"/>
    </source>
</evidence>
<dbReference type="PROSITE" id="PS51257">
    <property type="entry name" value="PROKAR_LIPOPROTEIN"/>
    <property type="match status" value="1"/>
</dbReference>
<keyword evidence="4" id="KW-1185">Reference proteome</keyword>
<gene>
    <name evidence="3" type="ORF">GLV81_00155</name>
</gene>
<dbReference type="RefSeq" id="WP_157475841.1">
    <property type="nucleotide sequence ID" value="NZ_CP046566.1"/>
</dbReference>
<dbReference type="AlphaFoldDB" id="A0A6I6GGE3"/>
<dbReference type="Pfam" id="PF08327">
    <property type="entry name" value="AHSA1"/>
    <property type="match status" value="1"/>
</dbReference>
<evidence type="ECO:0000313" key="4">
    <source>
        <dbReference type="Proteomes" id="UP000426027"/>
    </source>
</evidence>
<evidence type="ECO:0000313" key="3">
    <source>
        <dbReference type="EMBL" id="QGW26728.1"/>
    </source>
</evidence>
<comment type="similarity">
    <text evidence="1">Belongs to the AHA1 family.</text>
</comment>
<proteinExistence type="inferred from homology"/>
<dbReference type="Proteomes" id="UP000426027">
    <property type="component" value="Chromosome"/>
</dbReference>
<dbReference type="EMBL" id="CP046566">
    <property type="protein sequence ID" value="QGW26728.1"/>
    <property type="molecule type" value="Genomic_DNA"/>
</dbReference>
<dbReference type="KEGG" id="fls:GLV81_00155"/>
<name>A0A6I6GGE3_9BACT</name>
<reference evidence="3 4" key="1">
    <citation type="submission" date="2019-11" db="EMBL/GenBank/DDBJ databases">
        <authorList>
            <person name="Im W.T."/>
        </authorList>
    </citation>
    <scope>NUCLEOTIDE SEQUENCE [LARGE SCALE GENOMIC DNA]</scope>
    <source>
        <strain evidence="3 4">SB-02</strain>
    </source>
</reference>
<evidence type="ECO:0000259" key="2">
    <source>
        <dbReference type="Pfam" id="PF08327"/>
    </source>
</evidence>
<accession>A0A6I6GGE3</accession>
<feature type="domain" description="Activator of Hsp90 ATPase homologue 1/2-like C-terminal" evidence="2">
    <location>
        <begin position="18"/>
        <end position="143"/>
    </location>
</feature>
<dbReference type="Gene3D" id="3.30.530.20">
    <property type="match status" value="1"/>
</dbReference>